<feature type="region of interest" description="Disordered" evidence="1">
    <location>
        <begin position="193"/>
        <end position="230"/>
    </location>
</feature>
<dbReference type="AlphaFoldDB" id="A0AA39PF82"/>
<dbReference type="EMBL" id="JAUEPR010000006">
    <property type="protein sequence ID" value="KAK0483153.1"/>
    <property type="molecule type" value="Genomic_DNA"/>
</dbReference>
<comment type="caution">
    <text evidence="2">The sequence shown here is derived from an EMBL/GenBank/DDBJ whole genome shotgun (WGS) entry which is preliminary data.</text>
</comment>
<protein>
    <submittedName>
        <fullName evidence="2">Uncharacterized protein</fullName>
    </submittedName>
</protein>
<evidence type="ECO:0000313" key="2">
    <source>
        <dbReference type="EMBL" id="KAK0483153.1"/>
    </source>
</evidence>
<organism evidence="2 3">
    <name type="scientific">Armillaria novae-zelandiae</name>
    <dbReference type="NCBI Taxonomy" id="153914"/>
    <lineage>
        <taxon>Eukaryota</taxon>
        <taxon>Fungi</taxon>
        <taxon>Dikarya</taxon>
        <taxon>Basidiomycota</taxon>
        <taxon>Agaricomycotina</taxon>
        <taxon>Agaricomycetes</taxon>
        <taxon>Agaricomycetidae</taxon>
        <taxon>Agaricales</taxon>
        <taxon>Marasmiineae</taxon>
        <taxon>Physalacriaceae</taxon>
        <taxon>Armillaria</taxon>
    </lineage>
</organism>
<evidence type="ECO:0000256" key="1">
    <source>
        <dbReference type="SAM" id="MobiDB-lite"/>
    </source>
</evidence>
<gene>
    <name evidence="2" type="ORF">IW261DRAFT_1461742</name>
</gene>
<dbReference type="Proteomes" id="UP001175227">
    <property type="component" value="Unassembled WGS sequence"/>
</dbReference>
<reference evidence="2" key="1">
    <citation type="submission" date="2023-06" db="EMBL/GenBank/DDBJ databases">
        <authorList>
            <consortium name="Lawrence Berkeley National Laboratory"/>
            <person name="Ahrendt S."/>
            <person name="Sahu N."/>
            <person name="Indic B."/>
            <person name="Wong-Bajracharya J."/>
            <person name="Merenyi Z."/>
            <person name="Ke H.-M."/>
            <person name="Monk M."/>
            <person name="Kocsube S."/>
            <person name="Drula E."/>
            <person name="Lipzen A."/>
            <person name="Balint B."/>
            <person name="Henrissat B."/>
            <person name="Andreopoulos B."/>
            <person name="Martin F.M."/>
            <person name="Harder C.B."/>
            <person name="Rigling D."/>
            <person name="Ford K.L."/>
            <person name="Foster G.D."/>
            <person name="Pangilinan J."/>
            <person name="Papanicolaou A."/>
            <person name="Barry K."/>
            <person name="LaButti K."/>
            <person name="Viragh M."/>
            <person name="Koriabine M."/>
            <person name="Yan M."/>
            <person name="Riley R."/>
            <person name="Champramary S."/>
            <person name="Plett K.L."/>
            <person name="Tsai I.J."/>
            <person name="Slot J."/>
            <person name="Sipos G."/>
            <person name="Plett J."/>
            <person name="Nagy L.G."/>
            <person name="Grigoriev I.V."/>
        </authorList>
    </citation>
    <scope>NUCLEOTIDE SEQUENCE</scope>
    <source>
        <strain evidence="2">ICMP 16352</strain>
    </source>
</reference>
<accession>A0AA39PF82</accession>
<feature type="compositionally biased region" description="Polar residues" evidence="1">
    <location>
        <begin position="207"/>
        <end position="221"/>
    </location>
</feature>
<evidence type="ECO:0000313" key="3">
    <source>
        <dbReference type="Proteomes" id="UP001175227"/>
    </source>
</evidence>
<sequence>MSSIFLPFRGQCIQVTDDRQPCQCLWFFPPESPLLDQDICGRCGHGVHAHVDYLSTIVNNYPGNRCAAYAQKTRLTQDCTCGAQFWEHTAAYNAYRLSEPLTVLDYFNPGSIDSPSATTVIHYSNDTDVAFSPAPQSSNHTAAISSDNASNISVTPAPVYSTPAASTPSTVQSDTAGTLHYSPDGYFAHYSNHFVNSPRTPEGGPTNGSFQYQDIGNSTYPASPEGWSGS</sequence>
<proteinExistence type="predicted"/>
<name>A0AA39PF82_9AGAR</name>
<keyword evidence="3" id="KW-1185">Reference proteome</keyword>